<dbReference type="SMART" id="SM00066">
    <property type="entry name" value="GAL4"/>
    <property type="match status" value="1"/>
</dbReference>
<dbReference type="Pfam" id="PF00172">
    <property type="entry name" value="Zn_clus"/>
    <property type="match status" value="1"/>
</dbReference>
<evidence type="ECO:0000256" key="6">
    <source>
        <dbReference type="SAM" id="MobiDB-lite"/>
    </source>
</evidence>
<feature type="region of interest" description="Disordered" evidence="6">
    <location>
        <begin position="607"/>
        <end position="636"/>
    </location>
</feature>
<keyword evidence="4" id="KW-0804">Transcription</keyword>
<dbReference type="GeneID" id="81352323"/>
<dbReference type="Pfam" id="PF04082">
    <property type="entry name" value="Fungal_trans"/>
    <property type="match status" value="1"/>
</dbReference>
<dbReference type="PANTHER" id="PTHR46910:SF17">
    <property type="entry name" value="SCFA-RELATED"/>
    <property type="match status" value="1"/>
</dbReference>
<dbReference type="RefSeq" id="XP_056480568.1">
    <property type="nucleotide sequence ID" value="XM_056613344.1"/>
</dbReference>
<dbReference type="InterPro" id="IPR007219">
    <property type="entry name" value="XnlR_reg_dom"/>
</dbReference>
<feature type="region of interest" description="Disordered" evidence="6">
    <location>
        <begin position="132"/>
        <end position="152"/>
    </location>
</feature>
<comment type="caution">
    <text evidence="8">The sequence shown here is derived from an EMBL/GenBank/DDBJ whole genome shotgun (WGS) entry which is preliminary data.</text>
</comment>
<dbReference type="GO" id="GO:0008270">
    <property type="term" value="F:zinc ion binding"/>
    <property type="evidence" value="ECO:0007669"/>
    <property type="project" value="InterPro"/>
</dbReference>
<dbReference type="EMBL" id="JAPQKI010000001">
    <property type="protein sequence ID" value="KAJ5112795.1"/>
    <property type="molecule type" value="Genomic_DNA"/>
</dbReference>
<dbReference type="GO" id="GO:0006351">
    <property type="term" value="P:DNA-templated transcription"/>
    <property type="evidence" value="ECO:0007669"/>
    <property type="project" value="InterPro"/>
</dbReference>
<dbReference type="CDD" id="cd12148">
    <property type="entry name" value="fungal_TF_MHR"/>
    <property type="match status" value="1"/>
</dbReference>
<dbReference type="GO" id="GO:0000981">
    <property type="term" value="F:DNA-binding transcription factor activity, RNA polymerase II-specific"/>
    <property type="evidence" value="ECO:0007669"/>
    <property type="project" value="InterPro"/>
</dbReference>
<dbReference type="PROSITE" id="PS00463">
    <property type="entry name" value="ZN2_CY6_FUNGAL_1"/>
    <property type="match status" value="1"/>
</dbReference>
<reference evidence="8" key="2">
    <citation type="journal article" date="2023" name="IMA Fungus">
        <title>Comparative genomic study of the Penicillium genus elucidates a diverse pangenome and 15 lateral gene transfer events.</title>
        <authorList>
            <person name="Petersen C."/>
            <person name="Sorensen T."/>
            <person name="Nielsen M.R."/>
            <person name="Sondergaard T.E."/>
            <person name="Sorensen J.L."/>
            <person name="Fitzpatrick D.A."/>
            <person name="Frisvad J.C."/>
            <person name="Nielsen K.L."/>
        </authorList>
    </citation>
    <scope>NUCLEOTIDE SEQUENCE</scope>
    <source>
        <strain evidence="8">IBT 30761</strain>
    </source>
</reference>
<accession>A0A9W9G655</accession>
<dbReference type="OrthoDB" id="2283488at2759"/>
<keyword evidence="3" id="KW-0238">DNA-binding</keyword>
<dbReference type="AlphaFoldDB" id="A0A9W9G655"/>
<evidence type="ECO:0000256" key="5">
    <source>
        <dbReference type="ARBA" id="ARBA00023242"/>
    </source>
</evidence>
<keyword evidence="1" id="KW-0479">Metal-binding</keyword>
<dbReference type="InterPro" id="IPR036864">
    <property type="entry name" value="Zn2-C6_fun-type_DNA-bd_sf"/>
</dbReference>
<name>A0A9W9G655_9EURO</name>
<dbReference type="Gene3D" id="4.10.240.10">
    <property type="entry name" value="Zn(2)-C6 fungal-type DNA-binding domain"/>
    <property type="match status" value="1"/>
</dbReference>
<feature type="region of interest" description="Disordered" evidence="6">
    <location>
        <begin position="50"/>
        <end position="107"/>
    </location>
</feature>
<protein>
    <recommendedName>
        <fullName evidence="7">Zn(2)-C6 fungal-type domain-containing protein</fullName>
    </recommendedName>
</protein>
<feature type="compositionally biased region" description="Low complexity" evidence="6">
    <location>
        <begin position="607"/>
        <end position="618"/>
    </location>
</feature>
<dbReference type="InterPro" id="IPR001138">
    <property type="entry name" value="Zn2Cys6_DnaBD"/>
</dbReference>
<gene>
    <name evidence="8" type="ORF">N7532_000840</name>
</gene>
<keyword evidence="2" id="KW-0805">Transcription regulation</keyword>
<evidence type="ECO:0000259" key="7">
    <source>
        <dbReference type="PROSITE" id="PS50048"/>
    </source>
</evidence>
<evidence type="ECO:0000256" key="2">
    <source>
        <dbReference type="ARBA" id="ARBA00023015"/>
    </source>
</evidence>
<feature type="domain" description="Zn(2)-C6 fungal-type" evidence="7">
    <location>
        <begin position="24"/>
        <end position="51"/>
    </location>
</feature>
<dbReference type="PROSITE" id="PS50048">
    <property type="entry name" value="ZN2_CY6_FUNGAL_2"/>
    <property type="match status" value="1"/>
</dbReference>
<feature type="compositionally biased region" description="Polar residues" evidence="6">
    <location>
        <begin position="619"/>
        <end position="635"/>
    </location>
</feature>
<keyword evidence="5" id="KW-0539">Nucleus</keyword>
<dbReference type="CDD" id="cd00067">
    <property type="entry name" value="GAL4"/>
    <property type="match status" value="1"/>
</dbReference>
<dbReference type="GO" id="GO:0003677">
    <property type="term" value="F:DNA binding"/>
    <property type="evidence" value="ECO:0007669"/>
    <property type="project" value="UniProtKB-KW"/>
</dbReference>
<evidence type="ECO:0000256" key="4">
    <source>
        <dbReference type="ARBA" id="ARBA00023163"/>
    </source>
</evidence>
<dbReference type="Proteomes" id="UP001149074">
    <property type="component" value="Unassembled WGS sequence"/>
</dbReference>
<evidence type="ECO:0000256" key="1">
    <source>
        <dbReference type="ARBA" id="ARBA00022723"/>
    </source>
</evidence>
<sequence length="685" mass="76540">MAESSFATFPRVSLAARRRKIAKACNFCREHRVRCEATTPCPQCVANAVPCHRSRPSNTPQTKRQTRRDSGIINSSPAGHLAPTKPPNDSTVEVPAPSPSPTSNLAWTSHKTDSMLGFIARINAFCSGVSQLSPDTTPSGSNSSLEQMSPFPSSTLHDTPFAECDLSAAQISHLMKVFWSRLRPQMPIVELKDLEGSGQSARAPSPLQDAVTAYSLHHIYHSQLHTRLTGLNWPQFHQRKAMVGIPYFQRCLSAVTQFATFASPTISVMQCYCYLSLYLLDAGQHQAAYNMVGLALRITQSLNYMDARTGYSQCQLFRRIWWTLIHLDFRCSRHVGKPVNIHAENLMSLLPTREPRDISHPDGVLYHTETLRLTAAALVTNEAMDRHSFLPGGAEKTTDIEARSQCLSDHLFHLNKWREDLPPGRPFDSIHFDVPDIPVDPTASMNSFDAQDQLMEQSAMDTLLHTKLLLQYHNIIMSLHRVFIQFPSHPLVPKSNPKADAHAATALNHALTMIRILHDRSTIHEILHGVSELYQHQWNAVITIIGFMLAYPYCHRCPRAREYLHLALEVFNSAGSENTTAIRAASLTRHLCTKVDTLVQMLNLGQPTPETSSSSVPTGENQIAPNTVPESTWNIDHNDGASLPDLNNESLWSWADFINMDAWPSYCDEVGEAFMDPVDFLTPQS</sequence>
<dbReference type="InterPro" id="IPR050987">
    <property type="entry name" value="AtrR-like"/>
</dbReference>
<dbReference type="SUPFAM" id="SSF57701">
    <property type="entry name" value="Zn2/Cys6 DNA-binding domain"/>
    <property type="match status" value="1"/>
</dbReference>
<organism evidence="8 9">
    <name type="scientific">Penicillium argentinense</name>
    <dbReference type="NCBI Taxonomy" id="1131581"/>
    <lineage>
        <taxon>Eukaryota</taxon>
        <taxon>Fungi</taxon>
        <taxon>Dikarya</taxon>
        <taxon>Ascomycota</taxon>
        <taxon>Pezizomycotina</taxon>
        <taxon>Eurotiomycetes</taxon>
        <taxon>Eurotiomycetidae</taxon>
        <taxon>Eurotiales</taxon>
        <taxon>Aspergillaceae</taxon>
        <taxon>Penicillium</taxon>
    </lineage>
</organism>
<evidence type="ECO:0000313" key="9">
    <source>
        <dbReference type="Proteomes" id="UP001149074"/>
    </source>
</evidence>
<keyword evidence="9" id="KW-1185">Reference proteome</keyword>
<dbReference type="SMART" id="SM00906">
    <property type="entry name" value="Fungal_trans"/>
    <property type="match status" value="1"/>
</dbReference>
<reference evidence="8" key="1">
    <citation type="submission" date="2022-11" db="EMBL/GenBank/DDBJ databases">
        <authorList>
            <person name="Petersen C."/>
        </authorList>
    </citation>
    <scope>NUCLEOTIDE SEQUENCE</scope>
    <source>
        <strain evidence="8">IBT 30761</strain>
    </source>
</reference>
<dbReference type="PANTHER" id="PTHR46910">
    <property type="entry name" value="TRANSCRIPTION FACTOR PDR1"/>
    <property type="match status" value="1"/>
</dbReference>
<evidence type="ECO:0000313" key="8">
    <source>
        <dbReference type="EMBL" id="KAJ5112795.1"/>
    </source>
</evidence>
<proteinExistence type="predicted"/>
<evidence type="ECO:0000256" key="3">
    <source>
        <dbReference type="ARBA" id="ARBA00023125"/>
    </source>
</evidence>